<accession>A0A897MUS0</accession>
<keyword evidence="2" id="KW-1185">Reference proteome</keyword>
<reference evidence="1" key="1">
    <citation type="submission" date="2020-11" db="EMBL/GenBank/DDBJ databases">
        <title>Carbohydrate-dependent, anaerobic sulfur respiration: A novel catabolism in halophilic archaea.</title>
        <authorList>
            <person name="Sorokin D.Y."/>
            <person name="Messina E."/>
            <person name="Smedile F."/>
            <person name="La Cono V."/>
            <person name="Hallsworth J.E."/>
            <person name="Yakimov M.M."/>
        </authorList>
    </citation>
    <scope>NUCLEOTIDE SEQUENCE</scope>
    <source>
        <strain evidence="1">AArc-S</strain>
    </source>
</reference>
<proteinExistence type="predicted"/>
<protein>
    <submittedName>
        <fullName evidence="1">PIN domain containing protein</fullName>
    </submittedName>
</protein>
<dbReference type="Proteomes" id="UP000663586">
    <property type="component" value="Chromosome"/>
</dbReference>
<organism evidence="1 2">
    <name type="scientific">Natranaeroarchaeum sulfidigenes</name>
    <dbReference type="NCBI Taxonomy" id="2784880"/>
    <lineage>
        <taxon>Archaea</taxon>
        <taxon>Methanobacteriati</taxon>
        <taxon>Methanobacteriota</taxon>
        <taxon>Stenosarchaea group</taxon>
        <taxon>Halobacteria</taxon>
        <taxon>Halobacteriales</taxon>
        <taxon>Natronoarchaeaceae</taxon>
        <taxon>Natranaeroarchaeum</taxon>
    </lineage>
</organism>
<dbReference type="GeneID" id="70684965"/>
<sequence length="52" mass="5767">MSPIVLRALVKPDALSSEDAEIAFEAIVTGRDWLDAPIYLPARRESRPSGRE</sequence>
<evidence type="ECO:0000313" key="2">
    <source>
        <dbReference type="Proteomes" id="UP000663586"/>
    </source>
</evidence>
<dbReference type="AlphaFoldDB" id="A0A897MUS0"/>
<dbReference type="EMBL" id="CP064786">
    <property type="protein sequence ID" value="QSG02793.1"/>
    <property type="molecule type" value="Genomic_DNA"/>
</dbReference>
<evidence type="ECO:0000313" key="1">
    <source>
        <dbReference type="EMBL" id="QSG02793.1"/>
    </source>
</evidence>
<gene>
    <name evidence="1" type="ORF">AArcS_1582</name>
</gene>
<dbReference type="RefSeq" id="WP_238479934.1">
    <property type="nucleotide sequence ID" value="NZ_CP064786.1"/>
</dbReference>
<name>A0A897MUS0_9EURY</name>
<dbReference type="KEGG" id="hara:AArcS_1582"/>